<dbReference type="UniPathway" id="UPA00067">
    <property type="reaction ID" value="UER00123"/>
</dbReference>
<evidence type="ECO:0000256" key="4">
    <source>
        <dbReference type="ARBA" id="ARBA00019707"/>
    </source>
</evidence>
<dbReference type="InterPro" id="IPR011051">
    <property type="entry name" value="RmlC_Cupin_sf"/>
</dbReference>
<dbReference type="EMBL" id="PVNK01000108">
    <property type="protein sequence ID" value="PRQ03003.1"/>
    <property type="molecule type" value="Genomic_DNA"/>
</dbReference>
<evidence type="ECO:0000256" key="7">
    <source>
        <dbReference type="ARBA" id="ARBA00048714"/>
    </source>
</evidence>
<comment type="pathway">
    <text evidence="1 8">Amine and polyamine biosynthesis; ectoine biosynthesis; L-ectoine from L-aspartate 4-semialdehyde: step 3/3.</text>
</comment>
<keyword evidence="10" id="KW-1185">Reference proteome</keyword>
<dbReference type="GO" id="GO:0033990">
    <property type="term" value="F:ectoine synthase activity"/>
    <property type="evidence" value="ECO:0007669"/>
    <property type="project" value="UniProtKB-EC"/>
</dbReference>
<evidence type="ECO:0000256" key="6">
    <source>
        <dbReference type="ARBA" id="ARBA00033271"/>
    </source>
</evidence>
<gene>
    <name evidence="8 9" type="primary">ectC</name>
    <name evidence="9" type="ORF">ENSA5_19420</name>
</gene>
<evidence type="ECO:0000256" key="3">
    <source>
        <dbReference type="ARBA" id="ARBA00013192"/>
    </source>
</evidence>
<dbReference type="CDD" id="cd06978">
    <property type="entry name" value="cupin_EctC"/>
    <property type="match status" value="1"/>
</dbReference>
<dbReference type="AlphaFoldDB" id="A0A2S9YD29"/>
<dbReference type="HAMAP" id="MF_01255">
    <property type="entry name" value="Ectoine_synth"/>
    <property type="match status" value="1"/>
</dbReference>
<organism evidence="9 10">
    <name type="scientific">Enhygromyxa salina</name>
    <dbReference type="NCBI Taxonomy" id="215803"/>
    <lineage>
        <taxon>Bacteria</taxon>
        <taxon>Pseudomonadati</taxon>
        <taxon>Myxococcota</taxon>
        <taxon>Polyangia</taxon>
        <taxon>Nannocystales</taxon>
        <taxon>Nannocystaceae</taxon>
        <taxon>Enhygromyxa</taxon>
    </lineage>
</organism>
<dbReference type="Pfam" id="PF06339">
    <property type="entry name" value="Ectoine_synth"/>
    <property type="match status" value="1"/>
</dbReference>
<keyword evidence="5 8" id="KW-0456">Lyase</keyword>
<comment type="catalytic activity">
    <reaction evidence="7 8">
        <text>(2S)-4-acetamido-2-aminobutanoate = L-ectoine + H2O</text>
        <dbReference type="Rhea" id="RHEA:17281"/>
        <dbReference type="ChEBI" id="CHEBI:15377"/>
        <dbReference type="ChEBI" id="CHEBI:58515"/>
        <dbReference type="ChEBI" id="CHEBI:58929"/>
        <dbReference type="EC" id="4.2.1.108"/>
    </reaction>
</comment>
<dbReference type="OrthoDB" id="9801830at2"/>
<dbReference type="InterPro" id="IPR010462">
    <property type="entry name" value="Ectoine_synth"/>
</dbReference>
<accession>A0A2S9YD29</accession>
<dbReference type="PANTHER" id="PTHR39289">
    <property type="match status" value="1"/>
</dbReference>
<dbReference type="SUPFAM" id="SSF51182">
    <property type="entry name" value="RmlC-like cupins"/>
    <property type="match status" value="1"/>
</dbReference>
<reference evidence="9 10" key="1">
    <citation type="submission" date="2018-03" db="EMBL/GenBank/DDBJ databases">
        <title>Draft Genome Sequences of the Obligatory Marine Myxobacteria Enhygromyxa salina SWB005.</title>
        <authorList>
            <person name="Poehlein A."/>
            <person name="Moghaddam J.A."/>
            <person name="Harms H."/>
            <person name="Alanjari M."/>
            <person name="Koenig G.M."/>
            <person name="Daniel R."/>
            <person name="Schaeberle T.F."/>
        </authorList>
    </citation>
    <scope>NUCLEOTIDE SEQUENCE [LARGE SCALE GENOMIC DNA]</scope>
    <source>
        <strain evidence="9 10">SWB005</strain>
    </source>
</reference>
<dbReference type="RefSeq" id="WP_106391374.1">
    <property type="nucleotide sequence ID" value="NZ_PVNK01000108.1"/>
</dbReference>
<evidence type="ECO:0000256" key="8">
    <source>
        <dbReference type="HAMAP-Rule" id="MF_01255"/>
    </source>
</evidence>
<dbReference type="Proteomes" id="UP000237968">
    <property type="component" value="Unassembled WGS sequence"/>
</dbReference>
<comment type="caution">
    <text evidence="9">The sequence shown here is derived from an EMBL/GenBank/DDBJ whole genome shotgun (WGS) entry which is preliminary data.</text>
</comment>
<dbReference type="GO" id="GO:0019491">
    <property type="term" value="P:ectoine biosynthetic process"/>
    <property type="evidence" value="ECO:0007669"/>
    <property type="project" value="UniProtKB-UniRule"/>
</dbReference>
<dbReference type="InterPro" id="IPR014710">
    <property type="entry name" value="RmlC-like_jellyroll"/>
</dbReference>
<evidence type="ECO:0000256" key="2">
    <source>
        <dbReference type="ARBA" id="ARBA00009637"/>
    </source>
</evidence>
<dbReference type="Gene3D" id="2.60.120.10">
    <property type="entry name" value="Jelly Rolls"/>
    <property type="match status" value="1"/>
</dbReference>
<dbReference type="NCBIfam" id="NF009806">
    <property type="entry name" value="PRK13290.1"/>
    <property type="match status" value="1"/>
</dbReference>
<dbReference type="EC" id="4.2.1.108" evidence="3 8"/>
<evidence type="ECO:0000256" key="1">
    <source>
        <dbReference type="ARBA" id="ARBA00005181"/>
    </source>
</evidence>
<evidence type="ECO:0000313" key="9">
    <source>
        <dbReference type="EMBL" id="PRQ03003.1"/>
    </source>
</evidence>
<comment type="similarity">
    <text evidence="2 8">Belongs to the ectoine synthase family.</text>
</comment>
<dbReference type="PANTHER" id="PTHR39289:SF1">
    <property type="entry name" value="L-ECTOINE SYNTHASE"/>
    <property type="match status" value="1"/>
</dbReference>
<sequence>MIVRRLNELPDDRVVSGETWISRRLLLRDEGMGFSLHDTLIKAGTRTEMHYANHLESVYCIEGEGTVTVVGSGEVIKIEPGTVYALDQHDKHLLEARTQLRMVCVFNPPLAGPEVHDATGAYPLID</sequence>
<evidence type="ECO:0000313" key="10">
    <source>
        <dbReference type="Proteomes" id="UP000237968"/>
    </source>
</evidence>
<comment type="function">
    <text evidence="8">Catalyzes the circularization of gamma-N-acetyl-alpha,gamma-diaminobutyric acid (ADABA) to ectoine (1,4,5,6-tetrahydro-2-methyl-4-pyrimidine carboxylic acid), which is an excellent osmoprotectant.</text>
</comment>
<proteinExistence type="inferred from homology"/>
<protein>
    <recommendedName>
        <fullName evidence="4 8">L-ectoine synthase</fullName>
        <ecNumber evidence="3 8">4.2.1.108</ecNumber>
    </recommendedName>
    <alternativeName>
        <fullName evidence="6 8">N-acetyldiaminobutyrate dehydratase</fullName>
    </alternativeName>
</protein>
<name>A0A2S9YD29_9BACT</name>
<evidence type="ECO:0000256" key="5">
    <source>
        <dbReference type="ARBA" id="ARBA00023239"/>
    </source>
</evidence>